<dbReference type="Gene3D" id="3.90.850.10">
    <property type="entry name" value="Fumarylacetoacetase-like, C-terminal domain"/>
    <property type="match status" value="1"/>
</dbReference>
<accession>A0A6I0F852</accession>
<dbReference type="AlphaFoldDB" id="A0A6I0F852"/>
<reference evidence="4 5" key="1">
    <citation type="submission" date="2019-10" db="EMBL/GenBank/DDBJ databases">
        <title>Alkaliphilus serpentinus sp. nov. and Alkaliphilus pronyensis sp. nov., two novel anaerobic alkaliphilic species isolated from the serpentinized-hosted hydrothermal field of the Prony Bay (New Caledonia).</title>
        <authorList>
            <person name="Postec A."/>
        </authorList>
    </citation>
    <scope>NUCLEOTIDE SEQUENCE [LARGE SCALE GENOMIC DNA]</scope>
    <source>
        <strain evidence="4 5">LacV</strain>
    </source>
</reference>
<comment type="caution">
    <text evidence="4">The sequence shown here is derived from an EMBL/GenBank/DDBJ whole genome shotgun (WGS) entry which is preliminary data.</text>
</comment>
<organism evidence="4 5">
    <name type="scientific">Alkaliphilus pronyensis</name>
    <dbReference type="NCBI Taxonomy" id="1482732"/>
    <lineage>
        <taxon>Bacteria</taxon>
        <taxon>Bacillati</taxon>
        <taxon>Bacillota</taxon>
        <taxon>Clostridia</taxon>
        <taxon>Peptostreptococcales</taxon>
        <taxon>Natronincolaceae</taxon>
        <taxon>Alkaliphilus</taxon>
    </lineage>
</organism>
<dbReference type="GO" id="GO:0016787">
    <property type="term" value="F:hydrolase activity"/>
    <property type="evidence" value="ECO:0007669"/>
    <property type="project" value="UniProtKB-KW"/>
</dbReference>
<evidence type="ECO:0000256" key="1">
    <source>
        <dbReference type="ARBA" id="ARBA00010211"/>
    </source>
</evidence>
<dbReference type="PANTHER" id="PTHR42796:SF4">
    <property type="entry name" value="FUMARYLACETOACETATE HYDROLASE DOMAIN-CONTAINING PROTEIN 2A"/>
    <property type="match status" value="1"/>
</dbReference>
<dbReference type="OrthoDB" id="9805307at2"/>
<name>A0A6I0F852_9FIRM</name>
<dbReference type="GO" id="GO:0046872">
    <property type="term" value="F:metal ion binding"/>
    <property type="evidence" value="ECO:0007669"/>
    <property type="project" value="UniProtKB-KW"/>
</dbReference>
<protein>
    <submittedName>
        <fullName evidence="4">Fumarylacetoacetate hydrolase family protein</fullName>
    </submittedName>
</protein>
<evidence type="ECO:0000313" key="5">
    <source>
        <dbReference type="Proteomes" id="UP000432715"/>
    </source>
</evidence>
<dbReference type="Pfam" id="PF01557">
    <property type="entry name" value="FAA_hydrolase"/>
    <property type="match status" value="1"/>
</dbReference>
<dbReference type="InterPro" id="IPR036663">
    <property type="entry name" value="Fumarylacetoacetase_C_sf"/>
</dbReference>
<comment type="similarity">
    <text evidence="1">Belongs to the FAH family.</text>
</comment>
<feature type="domain" description="Fumarylacetoacetase-like C-terminal" evidence="3">
    <location>
        <begin position="86"/>
        <end position="296"/>
    </location>
</feature>
<keyword evidence="4" id="KW-0378">Hydrolase</keyword>
<gene>
    <name evidence="4" type="ORF">F8154_08565</name>
</gene>
<sequence>MRFITFVKDNIESIGVLTEDSNLILDLSNTKELNHYGNMLNFIKNCKDETIGLINHYLCKANDSKLFVKKEDVKLISPIPTPLRNIICLGLNYYDHALESQKFKGNSFTLPEAPVYFSKMASNIIASEEAIKSHQELTNQLDYEVELAVIIGKEGSNILKERAEEYIFGYSILNDITARDLQKKHTQWLKGKSLDTFSIMGPCITHKSSIPFPVHLNIQSSVNGEIRQNSNTSKLIFDIPTIISDLSQGVTLRAGDIIATGTPAGVGMGFQPPRFLMAGDEVICSIEKIGSITNTVI</sequence>
<dbReference type="InterPro" id="IPR011234">
    <property type="entry name" value="Fumarylacetoacetase-like_C"/>
</dbReference>
<keyword evidence="5" id="KW-1185">Reference proteome</keyword>
<dbReference type="EMBL" id="WBZC01000027">
    <property type="protein sequence ID" value="KAB3534506.1"/>
    <property type="molecule type" value="Genomic_DNA"/>
</dbReference>
<proteinExistence type="inferred from homology"/>
<dbReference type="PANTHER" id="PTHR42796">
    <property type="entry name" value="FUMARYLACETOACETATE HYDROLASE DOMAIN-CONTAINING PROTEIN 2A-RELATED"/>
    <property type="match status" value="1"/>
</dbReference>
<dbReference type="SUPFAM" id="SSF56529">
    <property type="entry name" value="FAH"/>
    <property type="match status" value="1"/>
</dbReference>
<evidence type="ECO:0000256" key="2">
    <source>
        <dbReference type="ARBA" id="ARBA00022723"/>
    </source>
</evidence>
<dbReference type="InterPro" id="IPR051121">
    <property type="entry name" value="FAH"/>
</dbReference>
<dbReference type="GO" id="GO:0019752">
    <property type="term" value="P:carboxylic acid metabolic process"/>
    <property type="evidence" value="ECO:0007669"/>
    <property type="project" value="UniProtKB-ARBA"/>
</dbReference>
<evidence type="ECO:0000259" key="3">
    <source>
        <dbReference type="Pfam" id="PF01557"/>
    </source>
</evidence>
<keyword evidence="2" id="KW-0479">Metal-binding</keyword>
<evidence type="ECO:0000313" key="4">
    <source>
        <dbReference type="EMBL" id="KAB3534506.1"/>
    </source>
</evidence>
<dbReference type="FunFam" id="3.90.850.10:FF:000002">
    <property type="entry name" value="2-hydroxyhepta-2,4-diene-1,7-dioate isomerase"/>
    <property type="match status" value="1"/>
</dbReference>
<dbReference type="GO" id="GO:0016853">
    <property type="term" value="F:isomerase activity"/>
    <property type="evidence" value="ECO:0007669"/>
    <property type="project" value="UniProtKB-ARBA"/>
</dbReference>
<dbReference type="Proteomes" id="UP000432715">
    <property type="component" value="Unassembled WGS sequence"/>
</dbReference>